<evidence type="ECO:0000313" key="7">
    <source>
        <dbReference type="EMBL" id="MCL9814913.1"/>
    </source>
</evidence>
<keyword evidence="2" id="KW-1003">Cell membrane</keyword>
<dbReference type="PANTHER" id="PTHR34584">
    <property type="entry name" value="NA(+)/H(+) ANTIPORTER SUBUNIT E1"/>
    <property type="match status" value="1"/>
</dbReference>
<keyword evidence="3 6" id="KW-0812">Transmembrane</keyword>
<evidence type="ECO:0000256" key="4">
    <source>
        <dbReference type="ARBA" id="ARBA00022989"/>
    </source>
</evidence>
<dbReference type="EMBL" id="JAKRVY010000010">
    <property type="protein sequence ID" value="MCL9814913.1"/>
    <property type="molecule type" value="Genomic_DNA"/>
</dbReference>
<protein>
    <submittedName>
        <fullName evidence="7">Monovalent cation/H+ antiporter subunit E</fullName>
    </submittedName>
</protein>
<evidence type="ECO:0000313" key="8">
    <source>
        <dbReference type="Proteomes" id="UP001202674"/>
    </source>
</evidence>
<organism evidence="7 8">
    <name type="scientific">Natranaeroarchaeum aerophilus</name>
    <dbReference type="NCBI Taxonomy" id="2917711"/>
    <lineage>
        <taxon>Archaea</taxon>
        <taxon>Methanobacteriati</taxon>
        <taxon>Methanobacteriota</taxon>
        <taxon>Stenosarchaea group</taxon>
        <taxon>Halobacteria</taxon>
        <taxon>Halobacteriales</taxon>
        <taxon>Natronoarchaeaceae</taxon>
        <taxon>Natranaeroarchaeum</taxon>
    </lineage>
</organism>
<reference evidence="7 8" key="1">
    <citation type="journal article" date="2022" name="Syst. Appl. Microbiol.">
        <title>Natronocalculus amylovorans gen. nov., sp. nov., and Natranaeroarchaeum aerophilus sp. nov., dominant culturable amylolytic natronoarchaea from hypersaline soda lakes in southwestern Siberia.</title>
        <authorList>
            <person name="Sorokin D.Y."/>
            <person name="Elcheninov A.G."/>
            <person name="Khizhniak T.V."/>
            <person name="Koenen M."/>
            <person name="Bale N.J."/>
            <person name="Damste J.S.S."/>
            <person name="Kublanov I.V."/>
        </authorList>
    </citation>
    <scope>NUCLEOTIDE SEQUENCE [LARGE SCALE GENOMIC DNA]</scope>
    <source>
        <strain evidence="7 8">AArc-St1-1</strain>
    </source>
</reference>
<gene>
    <name evidence="7" type="ORF">AArcSt11_14740</name>
</gene>
<evidence type="ECO:0000256" key="6">
    <source>
        <dbReference type="SAM" id="Phobius"/>
    </source>
</evidence>
<keyword evidence="4 6" id="KW-1133">Transmembrane helix</keyword>
<feature type="transmembrane region" description="Helical" evidence="6">
    <location>
        <begin position="198"/>
        <end position="217"/>
    </location>
</feature>
<comment type="caution">
    <text evidence="7">The sequence shown here is derived from an EMBL/GenBank/DDBJ whole genome shotgun (WGS) entry which is preliminary data.</text>
</comment>
<keyword evidence="5 6" id="KW-0472">Membrane</keyword>
<evidence type="ECO:0000256" key="2">
    <source>
        <dbReference type="ARBA" id="ARBA00022475"/>
    </source>
</evidence>
<evidence type="ECO:0000256" key="5">
    <source>
        <dbReference type="ARBA" id="ARBA00023136"/>
    </source>
</evidence>
<dbReference type="GO" id="GO:0005886">
    <property type="term" value="C:plasma membrane"/>
    <property type="evidence" value="ECO:0007669"/>
    <property type="project" value="UniProtKB-SubCell"/>
</dbReference>
<dbReference type="RefSeq" id="WP_250598199.1">
    <property type="nucleotide sequence ID" value="NZ_JAKRVY010000010.1"/>
</dbReference>
<evidence type="ECO:0000256" key="3">
    <source>
        <dbReference type="ARBA" id="ARBA00022692"/>
    </source>
</evidence>
<dbReference type="NCBIfam" id="NF009295">
    <property type="entry name" value="PRK12652.1"/>
    <property type="match status" value="1"/>
</dbReference>
<dbReference type="Proteomes" id="UP001202674">
    <property type="component" value="Unassembled WGS sequence"/>
</dbReference>
<comment type="subcellular location">
    <subcellularLocation>
        <location evidence="1">Cell membrane</location>
        <topology evidence="1">Multi-pass membrane protein</topology>
    </subcellularLocation>
</comment>
<accession>A0AAE3FT94</accession>
<name>A0AAE3FT94_9EURY</name>
<sequence>MSTQRVLVPVEESSTLRQTIAYAVESAFDRAGPSGSVELVFVDILAAAVTGPTGESLRSEAESLLDRARIWATEDAGGRPEDLRIETTVLGAEEYLFSPTDYARVIERAATERGIDRVVFDPEYDPGVGQPLLQPLEAALRESGTVTVDEAAVTPDRMQLPLVSAATASKYAGMFVVSFLFYQVLGGLAPIFEFGEFYGTFDLVTGVIAAAVTTVALSQVSFSNSPSLRESPKRLLRWCLYVPYLLVQIIKSNIAIAIVIMRPSMPIDPKMTRMRGAVWGGLPVTTLANSITLTPGTLSVRVQGQKMTVHTLIPDAREDLFDGALERAVRFVFFGRRAMRIESPRDRGDAEVIGGDEE</sequence>
<dbReference type="AlphaFoldDB" id="A0AAE3FT94"/>
<keyword evidence="8" id="KW-1185">Reference proteome</keyword>
<dbReference type="Pfam" id="PF01899">
    <property type="entry name" value="MNHE"/>
    <property type="match status" value="1"/>
</dbReference>
<evidence type="ECO:0000256" key="1">
    <source>
        <dbReference type="ARBA" id="ARBA00004651"/>
    </source>
</evidence>
<dbReference type="PANTHER" id="PTHR34584:SF1">
    <property type="entry name" value="NA(+)_H(+) ANTIPORTER SUBUNIT E1"/>
    <property type="match status" value="1"/>
</dbReference>
<dbReference type="InterPro" id="IPR002758">
    <property type="entry name" value="Cation_antiport_E"/>
</dbReference>
<feature type="transmembrane region" description="Helical" evidence="6">
    <location>
        <begin position="171"/>
        <end position="192"/>
    </location>
</feature>
<proteinExistence type="predicted"/>
<dbReference type="GO" id="GO:0008324">
    <property type="term" value="F:monoatomic cation transmembrane transporter activity"/>
    <property type="evidence" value="ECO:0007669"/>
    <property type="project" value="InterPro"/>
</dbReference>
<feature type="transmembrane region" description="Helical" evidence="6">
    <location>
        <begin position="238"/>
        <end position="261"/>
    </location>
</feature>